<keyword evidence="1" id="KW-0547">Nucleotide-binding</keyword>
<dbReference type="Proteomes" id="UP001371305">
    <property type="component" value="Unassembled WGS sequence"/>
</dbReference>
<gene>
    <name evidence="4" type="ORF">WKV53_09125</name>
</gene>
<dbReference type="EMBL" id="JBBUKT010000003">
    <property type="protein sequence ID" value="MEK7950657.1"/>
    <property type="molecule type" value="Genomic_DNA"/>
</dbReference>
<comment type="caution">
    <text evidence="4">The sequence shown here is derived from an EMBL/GenBank/DDBJ whole genome shotgun (WGS) entry which is preliminary data.</text>
</comment>
<evidence type="ECO:0000256" key="2">
    <source>
        <dbReference type="ARBA" id="ARBA00022840"/>
    </source>
</evidence>
<evidence type="ECO:0000313" key="4">
    <source>
        <dbReference type="EMBL" id="MEK7950657.1"/>
    </source>
</evidence>
<dbReference type="SUPFAM" id="SSF52540">
    <property type="entry name" value="P-loop containing nucleoside triphosphate hydrolases"/>
    <property type="match status" value="1"/>
</dbReference>
<feature type="domain" description="Orc1-like AAA ATPase" evidence="3">
    <location>
        <begin position="135"/>
        <end position="299"/>
    </location>
</feature>
<evidence type="ECO:0000259" key="3">
    <source>
        <dbReference type="Pfam" id="PF13191"/>
    </source>
</evidence>
<dbReference type="InterPro" id="IPR041664">
    <property type="entry name" value="AAA_16"/>
</dbReference>
<dbReference type="SMART" id="SM00028">
    <property type="entry name" value="TPR"/>
    <property type="match status" value="3"/>
</dbReference>
<sequence length="1008" mass="109112">MSGEDRIPDQPSAWEIWRHEADDACTRLPGEAGDAADLLKVLLAEATVLLEKDAAALLALRSGRAGSEPVSQLLEGLAAMGLDGLIMDERTAAQLPPPYRAERIGFLPGILSEPFCAHRLEVRTAALQIVEAPARALLWEKLQERIEAQGDGLLRVSISGPAGAGKSHVIGALAAWLASRGKEVARVSCLPTDVPGTFAAWRSLLGQFGGDDLSAAIAATGAALTLDEKLVKNLVRFLSEPVHADTDESGLSPLQYKDILPAFIAGVLARLVAGRPCAAIIDDIQWMDEGSHGVTEALEHAGVPLLLVLGRRGQPVPEDIVLGPMSVEEHRKLLAELSGHAEITDALNEEIHRISGGLPLVSREVHSMLSQRRRLIAMGGTLDLAPADSSAESLHETPLTGRFRDLSPRLRSLLGACAIWREPFTKEQAETTAKACSPGIEFETCWASPLLGEFIVATPGATGRFSFYHDLLREAALSLMADRDRAMGHGAALEWMTARPLRDLSPAEAAFHARESGRDDVAVELFDRAARAALGRFALREAREAARAALDLDRVNEHSGDPVAIAQRARRYQIEGEAAFHWGMVEDAAGLLEKALVLYRVSPEAGVFPIKAGMLLRHMWLFVTGKPWVDKTVSPVREGAARTALMLAEIAYFQNDQKRSADCCVTALDLASKNGESAMLASLCAAIACPLSGKRPRWLAERYRNIARRMIARVGDHTEQTYIEHVGCLVDLDKTRWPQAAERAAGNVAYWKSHGHGRRVEEAATHAFFVDYFRGELERAAGWSRVLQDSASKRTDRQSRTWAAMMGSLHALASLGTKEAEAHCKKVPVHGGDAITQSSIHVMRAMCAWRSGNPWQAMECLRDAEDLAGQHPPVSSTQFLLADAAVLLGEMRSWGPPELEADPMFGGLVERFMKRAAAFAKSFSLGGAILHCARGLHGPGGGKEFVAAESAAQRLGADFLKARARCYHALKSPVSARLQDGLTLLEKCGASAEAAFFQQLASRHDRFP</sequence>
<proteinExistence type="predicted"/>
<keyword evidence="2" id="KW-0067">ATP-binding</keyword>
<dbReference type="PANTHER" id="PTHR16305">
    <property type="entry name" value="TESTICULAR SOLUBLE ADENYLYL CYCLASE"/>
    <property type="match status" value="1"/>
</dbReference>
<dbReference type="RefSeq" id="WP_341404265.1">
    <property type="nucleotide sequence ID" value="NZ_JBBUKT010000003.1"/>
</dbReference>
<evidence type="ECO:0000313" key="5">
    <source>
        <dbReference type="Proteomes" id="UP001371305"/>
    </source>
</evidence>
<dbReference type="InterPro" id="IPR011990">
    <property type="entry name" value="TPR-like_helical_dom_sf"/>
</dbReference>
<dbReference type="InterPro" id="IPR019734">
    <property type="entry name" value="TPR_rpt"/>
</dbReference>
<dbReference type="SUPFAM" id="SSF48452">
    <property type="entry name" value="TPR-like"/>
    <property type="match status" value="1"/>
</dbReference>
<evidence type="ECO:0000256" key="1">
    <source>
        <dbReference type="ARBA" id="ARBA00022741"/>
    </source>
</evidence>
<dbReference type="Pfam" id="PF13191">
    <property type="entry name" value="AAA_16"/>
    <property type="match status" value="1"/>
</dbReference>
<keyword evidence="5" id="KW-1185">Reference proteome</keyword>
<protein>
    <submittedName>
        <fullName evidence="4">AAA family ATPase</fullName>
    </submittedName>
</protein>
<name>A0ABU9AUF7_9BACT</name>
<organism evidence="4 5">
    <name type="scientific">Luteolibacter soli</name>
    <dbReference type="NCBI Taxonomy" id="3135280"/>
    <lineage>
        <taxon>Bacteria</taxon>
        <taxon>Pseudomonadati</taxon>
        <taxon>Verrucomicrobiota</taxon>
        <taxon>Verrucomicrobiia</taxon>
        <taxon>Verrucomicrobiales</taxon>
        <taxon>Verrucomicrobiaceae</taxon>
        <taxon>Luteolibacter</taxon>
    </lineage>
</organism>
<dbReference type="InterPro" id="IPR027417">
    <property type="entry name" value="P-loop_NTPase"/>
</dbReference>
<reference evidence="4 5" key="1">
    <citation type="submission" date="2024-04" db="EMBL/GenBank/DDBJ databases">
        <title>Luteolibacter sp. isolated from soil.</title>
        <authorList>
            <person name="An J."/>
        </authorList>
    </citation>
    <scope>NUCLEOTIDE SEQUENCE [LARGE SCALE GENOMIC DNA]</scope>
    <source>
        <strain evidence="4 5">Y139</strain>
    </source>
</reference>
<accession>A0ABU9AUF7</accession>
<dbReference type="PANTHER" id="PTHR16305:SF28">
    <property type="entry name" value="GUANYLATE CYCLASE DOMAIN-CONTAINING PROTEIN"/>
    <property type="match status" value="1"/>
</dbReference>